<comment type="similarity">
    <text evidence="2">Belongs to the DoxX family.</text>
</comment>
<gene>
    <name evidence="8" type="ORF">DD666_18020</name>
</gene>
<sequence>MSEHQHESVTLPMLLASWQASAVKRVQWLAQPWLVQLLLRLAIAVPFLNSGLLKWQGFLQLNETAIYLFTDEFRLHLPGGPYPFPAPALVAFLAACGEVLLPALLILGLGTRFAALGIVLMTIVIQFTVPEGWPVHLTWVAIALAIVAWGPGRLSIDYWLGDRNPRS</sequence>
<protein>
    <recommendedName>
        <fullName evidence="10">DoxX family protein</fullName>
    </recommendedName>
</protein>
<keyword evidence="6 7" id="KW-0472">Membrane</keyword>
<evidence type="ECO:0000256" key="4">
    <source>
        <dbReference type="ARBA" id="ARBA00022692"/>
    </source>
</evidence>
<keyword evidence="5 7" id="KW-1133">Transmembrane helix</keyword>
<dbReference type="AlphaFoldDB" id="A0A356LL41"/>
<evidence type="ECO:0000256" key="7">
    <source>
        <dbReference type="SAM" id="Phobius"/>
    </source>
</evidence>
<organism evidence="8 9">
    <name type="scientific">Advenella kashmirensis</name>
    <dbReference type="NCBI Taxonomy" id="310575"/>
    <lineage>
        <taxon>Bacteria</taxon>
        <taxon>Pseudomonadati</taxon>
        <taxon>Pseudomonadota</taxon>
        <taxon>Betaproteobacteria</taxon>
        <taxon>Burkholderiales</taxon>
        <taxon>Alcaligenaceae</taxon>
    </lineage>
</organism>
<name>A0A356LL41_9BURK</name>
<dbReference type="EMBL" id="DOEK01000038">
    <property type="protein sequence ID" value="HBP31291.1"/>
    <property type="molecule type" value="Genomic_DNA"/>
</dbReference>
<keyword evidence="3" id="KW-1003">Cell membrane</keyword>
<accession>A0A356LL41</accession>
<dbReference type="InterPro" id="IPR051907">
    <property type="entry name" value="DoxX-like_oxidoreductase"/>
</dbReference>
<feature type="transmembrane region" description="Helical" evidence="7">
    <location>
        <begin position="135"/>
        <end position="156"/>
    </location>
</feature>
<dbReference type="Proteomes" id="UP000264036">
    <property type="component" value="Unassembled WGS sequence"/>
</dbReference>
<dbReference type="GO" id="GO:0005886">
    <property type="term" value="C:plasma membrane"/>
    <property type="evidence" value="ECO:0007669"/>
    <property type="project" value="UniProtKB-SubCell"/>
</dbReference>
<evidence type="ECO:0000313" key="8">
    <source>
        <dbReference type="EMBL" id="HBP31291.1"/>
    </source>
</evidence>
<dbReference type="Pfam" id="PF07681">
    <property type="entry name" value="DoxX"/>
    <property type="match status" value="1"/>
</dbReference>
<evidence type="ECO:0000256" key="1">
    <source>
        <dbReference type="ARBA" id="ARBA00004651"/>
    </source>
</evidence>
<reference evidence="8 9" key="1">
    <citation type="journal article" date="2018" name="Nat. Biotechnol.">
        <title>A standardized bacterial taxonomy based on genome phylogeny substantially revises the tree of life.</title>
        <authorList>
            <person name="Parks D.H."/>
            <person name="Chuvochina M."/>
            <person name="Waite D.W."/>
            <person name="Rinke C."/>
            <person name="Skarshewski A."/>
            <person name="Chaumeil P.A."/>
            <person name="Hugenholtz P."/>
        </authorList>
    </citation>
    <scope>NUCLEOTIDE SEQUENCE [LARGE SCALE GENOMIC DNA]</scope>
    <source>
        <strain evidence="8">UBA10707</strain>
    </source>
</reference>
<feature type="transmembrane region" description="Helical" evidence="7">
    <location>
        <begin position="84"/>
        <end position="106"/>
    </location>
</feature>
<keyword evidence="4 7" id="KW-0812">Transmembrane</keyword>
<evidence type="ECO:0000256" key="2">
    <source>
        <dbReference type="ARBA" id="ARBA00006679"/>
    </source>
</evidence>
<comment type="caution">
    <text evidence="8">The sequence shown here is derived from an EMBL/GenBank/DDBJ whole genome shotgun (WGS) entry which is preliminary data.</text>
</comment>
<evidence type="ECO:0000313" key="9">
    <source>
        <dbReference type="Proteomes" id="UP000264036"/>
    </source>
</evidence>
<evidence type="ECO:0000256" key="6">
    <source>
        <dbReference type="ARBA" id="ARBA00023136"/>
    </source>
</evidence>
<comment type="subcellular location">
    <subcellularLocation>
        <location evidence="1">Cell membrane</location>
        <topology evidence="1">Multi-pass membrane protein</topology>
    </subcellularLocation>
</comment>
<feature type="transmembrane region" description="Helical" evidence="7">
    <location>
        <begin position="33"/>
        <end position="53"/>
    </location>
</feature>
<evidence type="ECO:0000256" key="3">
    <source>
        <dbReference type="ARBA" id="ARBA00022475"/>
    </source>
</evidence>
<dbReference type="PANTHER" id="PTHR33452:SF1">
    <property type="entry name" value="INNER MEMBRANE PROTEIN YPHA-RELATED"/>
    <property type="match status" value="1"/>
</dbReference>
<evidence type="ECO:0000256" key="5">
    <source>
        <dbReference type="ARBA" id="ARBA00022989"/>
    </source>
</evidence>
<dbReference type="PANTHER" id="PTHR33452">
    <property type="entry name" value="OXIDOREDUCTASE CATD-RELATED"/>
    <property type="match status" value="1"/>
</dbReference>
<proteinExistence type="inferred from homology"/>
<dbReference type="InterPro" id="IPR032808">
    <property type="entry name" value="DoxX"/>
</dbReference>
<evidence type="ECO:0008006" key="10">
    <source>
        <dbReference type="Google" id="ProtNLM"/>
    </source>
</evidence>
<feature type="transmembrane region" description="Helical" evidence="7">
    <location>
        <begin position="113"/>
        <end position="129"/>
    </location>
</feature>